<dbReference type="SUPFAM" id="SSF46894">
    <property type="entry name" value="C-terminal effector domain of the bipartite response regulators"/>
    <property type="match status" value="1"/>
</dbReference>
<dbReference type="PRINTS" id="PR00038">
    <property type="entry name" value="HTHLUXR"/>
</dbReference>
<keyword evidence="2" id="KW-0238">DNA-binding</keyword>
<dbReference type="PROSITE" id="PS50043">
    <property type="entry name" value="HTH_LUXR_2"/>
    <property type="match status" value="1"/>
</dbReference>
<dbReference type="Gene3D" id="3.30.450.40">
    <property type="match status" value="1"/>
</dbReference>
<evidence type="ECO:0000256" key="3">
    <source>
        <dbReference type="ARBA" id="ARBA00023163"/>
    </source>
</evidence>
<dbReference type="InterPro" id="IPR000792">
    <property type="entry name" value="Tscrpt_reg_LuxR_C"/>
</dbReference>
<dbReference type="InterPro" id="IPR016032">
    <property type="entry name" value="Sig_transdc_resp-reg_C-effctor"/>
</dbReference>
<dbReference type="InterPro" id="IPR029016">
    <property type="entry name" value="GAF-like_dom_sf"/>
</dbReference>
<name>A0ABX2EMI0_9BURK</name>
<keyword evidence="3" id="KW-0804">Transcription</keyword>
<dbReference type="PANTHER" id="PTHR44688">
    <property type="entry name" value="DNA-BINDING TRANSCRIPTIONAL ACTIVATOR DEVR_DOSR"/>
    <property type="match status" value="1"/>
</dbReference>
<comment type="caution">
    <text evidence="5">The sequence shown here is derived from an EMBL/GenBank/DDBJ whole genome shotgun (WGS) entry which is preliminary data.</text>
</comment>
<dbReference type="Gene3D" id="1.10.10.10">
    <property type="entry name" value="Winged helix-like DNA-binding domain superfamily/Winged helix DNA-binding domain"/>
    <property type="match status" value="1"/>
</dbReference>
<feature type="domain" description="HTH luxR-type" evidence="4">
    <location>
        <begin position="299"/>
        <end position="364"/>
    </location>
</feature>
<evidence type="ECO:0000259" key="4">
    <source>
        <dbReference type="PROSITE" id="PS50043"/>
    </source>
</evidence>
<organism evidence="5 6">
    <name type="scientific">Pseudaquabacterium terrae</name>
    <dbReference type="NCBI Taxonomy" id="2732868"/>
    <lineage>
        <taxon>Bacteria</taxon>
        <taxon>Pseudomonadati</taxon>
        <taxon>Pseudomonadota</taxon>
        <taxon>Betaproteobacteria</taxon>
        <taxon>Burkholderiales</taxon>
        <taxon>Sphaerotilaceae</taxon>
        <taxon>Pseudaquabacterium</taxon>
    </lineage>
</organism>
<dbReference type="SMART" id="SM00421">
    <property type="entry name" value="HTH_LUXR"/>
    <property type="match status" value="1"/>
</dbReference>
<dbReference type="InterPro" id="IPR036388">
    <property type="entry name" value="WH-like_DNA-bd_sf"/>
</dbReference>
<dbReference type="Proteomes" id="UP000737171">
    <property type="component" value="Unassembled WGS sequence"/>
</dbReference>
<protein>
    <submittedName>
        <fullName evidence="5">Response regulator transcription factor</fullName>
    </submittedName>
</protein>
<gene>
    <name evidence="5" type="ORF">HLB44_22615</name>
</gene>
<accession>A0ABX2EMI0</accession>
<evidence type="ECO:0000313" key="6">
    <source>
        <dbReference type="Proteomes" id="UP000737171"/>
    </source>
</evidence>
<dbReference type="EMBL" id="JABRWJ010000007">
    <property type="protein sequence ID" value="NRF69803.1"/>
    <property type="molecule type" value="Genomic_DNA"/>
</dbReference>
<dbReference type="RefSeq" id="WP_173127462.1">
    <property type="nucleotide sequence ID" value="NZ_JABRWJ010000007.1"/>
</dbReference>
<proteinExistence type="predicted"/>
<dbReference type="SUPFAM" id="SSF55781">
    <property type="entry name" value="GAF domain-like"/>
    <property type="match status" value="1"/>
</dbReference>
<evidence type="ECO:0000313" key="5">
    <source>
        <dbReference type="EMBL" id="NRF69803.1"/>
    </source>
</evidence>
<dbReference type="Pfam" id="PF00196">
    <property type="entry name" value="GerE"/>
    <property type="match status" value="1"/>
</dbReference>
<dbReference type="PANTHER" id="PTHR44688:SF16">
    <property type="entry name" value="DNA-BINDING TRANSCRIPTIONAL ACTIVATOR DEVR_DOSR"/>
    <property type="match status" value="1"/>
</dbReference>
<dbReference type="CDD" id="cd06170">
    <property type="entry name" value="LuxR_C_like"/>
    <property type="match status" value="1"/>
</dbReference>
<sequence length="365" mass="40534">MKRAADLARLRTLASMGLTAEAFIPALLEALHDIIPSDRNLFDWTDAQGQLIRYYFEGTVDHEINQHYFENFHNTREAEVMPAFHDAVMGRAMVHSADQLDRPEFFRSALYNEIWRPQRLHTRTEAIVRGARGEPLGSLVLYRGPGERKFTRAEEALLAQIAPYVARGLQAPSAEFAQAEYVPRRGRRAIVCLDDAGTLVHLSPEALKILLLAHGGVTPDSAARVPQREDFPTLTALWQQHQRAAGSSPQGPMLTVDNAWGRFTFESCALKSLARGPDARAMLHVTVQHHEPMDVALRRALDGLALTPAQKEVCLLLRTGHSQAEIAALLGVSATTVADHVRKIYSRLDVHSVQELSSLILRLAA</sequence>
<evidence type="ECO:0000256" key="1">
    <source>
        <dbReference type="ARBA" id="ARBA00023015"/>
    </source>
</evidence>
<evidence type="ECO:0000256" key="2">
    <source>
        <dbReference type="ARBA" id="ARBA00023125"/>
    </source>
</evidence>
<keyword evidence="6" id="KW-1185">Reference proteome</keyword>
<reference evidence="5 6" key="1">
    <citation type="submission" date="2020-05" db="EMBL/GenBank/DDBJ databases">
        <title>Aquincola sp. isolate from soil.</title>
        <authorList>
            <person name="Han J."/>
            <person name="Kim D.-U."/>
        </authorList>
    </citation>
    <scope>NUCLEOTIDE SEQUENCE [LARGE SCALE GENOMIC DNA]</scope>
    <source>
        <strain evidence="5 6">S2</strain>
    </source>
</reference>
<keyword evidence="1" id="KW-0805">Transcription regulation</keyword>